<sequence>MLYDNTETALPKEEIQSKLEEYWQGIYQMHPCHIEEVWNNEDRESYKTDFNLLNPSTLHMTVQGHTLTFPAHLLEHLSAIETESPPSIMNMEHPDIKDREIIQALKSITNNKAAGPDNLRGELFKLLADSKICIQTTKKCRNKTLTENQIPQS</sequence>
<accession>A0A5B7K2U3</accession>
<dbReference type="AlphaFoldDB" id="A0A5B7K2U3"/>
<reference evidence="1 2" key="1">
    <citation type="submission" date="2019-05" db="EMBL/GenBank/DDBJ databases">
        <title>Another draft genome of Portunus trituberculatus and its Hox gene families provides insights of decapod evolution.</title>
        <authorList>
            <person name="Jeong J.-H."/>
            <person name="Song I."/>
            <person name="Kim S."/>
            <person name="Choi T."/>
            <person name="Kim D."/>
            <person name="Ryu S."/>
            <person name="Kim W."/>
        </authorList>
    </citation>
    <scope>NUCLEOTIDE SEQUENCE [LARGE SCALE GENOMIC DNA]</scope>
    <source>
        <tissue evidence="1">Muscle</tissue>
    </source>
</reference>
<dbReference type="EMBL" id="VSRR010118453">
    <property type="protein sequence ID" value="MPC99458.1"/>
    <property type="molecule type" value="Genomic_DNA"/>
</dbReference>
<protein>
    <submittedName>
        <fullName evidence="1">Uncharacterized protein</fullName>
    </submittedName>
</protein>
<keyword evidence="2" id="KW-1185">Reference proteome</keyword>
<dbReference type="Proteomes" id="UP000324222">
    <property type="component" value="Unassembled WGS sequence"/>
</dbReference>
<comment type="caution">
    <text evidence="1">The sequence shown here is derived from an EMBL/GenBank/DDBJ whole genome shotgun (WGS) entry which is preliminary data.</text>
</comment>
<evidence type="ECO:0000313" key="1">
    <source>
        <dbReference type="EMBL" id="MPC99458.1"/>
    </source>
</evidence>
<evidence type="ECO:0000313" key="2">
    <source>
        <dbReference type="Proteomes" id="UP000324222"/>
    </source>
</evidence>
<proteinExistence type="predicted"/>
<organism evidence="1 2">
    <name type="scientific">Portunus trituberculatus</name>
    <name type="common">Swimming crab</name>
    <name type="synonym">Neptunus trituberculatus</name>
    <dbReference type="NCBI Taxonomy" id="210409"/>
    <lineage>
        <taxon>Eukaryota</taxon>
        <taxon>Metazoa</taxon>
        <taxon>Ecdysozoa</taxon>
        <taxon>Arthropoda</taxon>
        <taxon>Crustacea</taxon>
        <taxon>Multicrustacea</taxon>
        <taxon>Malacostraca</taxon>
        <taxon>Eumalacostraca</taxon>
        <taxon>Eucarida</taxon>
        <taxon>Decapoda</taxon>
        <taxon>Pleocyemata</taxon>
        <taxon>Brachyura</taxon>
        <taxon>Eubrachyura</taxon>
        <taxon>Portunoidea</taxon>
        <taxon>Portunidae</taxon>
        <taxon>Portuninae</taxon>
        <taxon>Portunus</taxon>
    </lineage>
</organism>
<gene>
    <name evidence="1" type="ORF">E2C01_094872</name>
</gene>
<name>A0A5B7K2U3_PORTR</name>